<dbReference type="KEGG" id="dre:100333821"/>
<dbReference type="PROSITE" id="PS50050">
    <property type="entry name" value="TNFR_NGFR_2"/>
    <property type="match status" value="1"/>
</dbReference>
<evidence type="ECO:0000313" key="7">
    <source>
        <dbReference type="Proteomes" id="UP000000437"/>
    </source>
</evidence>
<dbReference type="AGR" id="ZFIN:ZDB-GENE-120910-2"/>
<organism evidence="6">
    <name type="scientific">Danio rerio</name>
    <name type="common">Zebrafish</name>
    <name type="synonym">Brachydanio rerio</name>
    <dbReference type="NCBI Taxonomy" id="7955"/>
    <lineage>
        <taxon>Eukaryota</taxon>
        <taxon>Metazoa</taxon>
        <taxon>Chordata</taxon>
        <taxon>Craniata</taxon>
        <taxon>Vertebrata</taxon>
        <taxon>Euteleostomi</taxon>
        <taxon>Actinopterygii</taxon>
        <taxon>Neopterygii</taxon>
        <taxon>Teleostei</taxon>
        <taxon>Ostariophysi</taxon>
        <taxon>Cypriniformes</taxon>
        <taxon>Danionidae</taxon>
        <taxon>Danioninae</taxon>
        <taxon>Danio</taxon>
    </lineage>
</organism>
<dbReference type="Ensembl" id="ENSDART00000127662.3">
    <property type="protein sequence ID" value="ENSDARP00000107161.2"/>
    <property type="gene ID" value="ENSDARG00000087804.3"/>
</dbReference>
<feature type="repeat" description="TNFR-Cys" evidence="1">
    <location>
        <begin position="31"/>
        <end position="65"/>
    </location>
</feature>
<dbReference type="eggNOG" id="ENOG502RWJI">
    <property type="taxonomic scope" value="Eukaryota"/>
</dbReference>
<dbReference type="ZFIN" id="ZDB-GENE-120910-2">
    <property type="gene designation" value="tnfrsf11a"/>
</dbReference>
<dbReference type="GeneID" id="100333821"/>
<dbReference type="InterPro" id="IPR001368">
    <property type="entry name" value="TNFR/NGFR_Cys_rich_reg"/>
</dbReference>
<keyword evidence="3" id="KW-1133">Transmembrane helix</keyword>
<dbReference type="GeneTree" id="ENSGT00940000168990"/>
<evidence type="ECO:0000256" key="4">
    <source>
        <dbReference type="SAM" id="SignalP"/>
    </source>
</evidence>
<dbReference type="GO" id="GO:0048535">
    <property type="term" value="P:lymph node development"/>
    <property type="evidence" value="ECO:0000318"/>
    <property type="project" value="GO_Central"/>
</dbReference>
<dbReference type="GO" id="GO:0019955">
    <property type="term" value="F:cytokine binding"/>
    <property type="evidence" value="ECO:0000318"/>
    <property type="project" value="GO_Central"/>
</dbReference>
<evidence type="ECO:0000313" key="8">
    <source>
        <dbReference type="RefSeq" id="XP_005162686.1"/>
    </source>
</evidence>
<dbReference type="SMR" id="E7F027"/>
<keyword evidence="4" id="KW-0732">Signal</keyword>
<dbReference type="GO" id="GO:0009897">
    <property type="term" value="C:external side of plasma membrane"/>
    <property type="evidence" value="ECO:0000318"/>
    <property type="project" value="GO_Central"/>
</dbReference>
<dbReference type="PANTHER" id="PTHR47134:SF1">
    <property type="entry name" value="TUMOR NECROSIS FACTOR RECEPTOR SUPERFAMILY MEMBER 11A"/>
    <property type="match status" value="1"/>
</dbReference>
<protein>
    <submittedName>
        <fullName evidence="8">Tumor necrosis factor receptor superfamily member 11A isoform X1</fullName>
    </submittedName>
    <submittedName>
        <fullName evidence="6">Tumor necrosis factor receptor superfamily, member 11a, NFKB activator</fullName>
    </submittedName>
</protein>
<reference evidence="6 7" key="2">
    <citation type="journal article" date="2013" name="Nature">
        <title>The zebrafish reference genome sequence and its relationship to the human genome.</title>
        <authorList>
            <consortium name="Genome Reference Consortium Zebrafish"/>
            <person name="Howe K."/>
            <person name="Clark M.D."/>
            <person name="Torroja C.F."/>
            <person name="Torrance J."/>
            <person name="Berthelot C."/>
            <person name="Muffato M."/>
            <person name="Collins J.E."/>
            <person name="Humphray S."/>
            <person name="McLaren K."/>
            <person name="Matthews L."/>
            <person name="McLaren S."/>
            <person name="Sealy I."/>
            <person name="Caccamo M."/>
            <person name="Churcher C."/>
            <person name="Scott C."/>
            <person name="Barrett J.C."/>
            <person name="Koch R."/>
            <person name="Rauch G.J."/>
            <person name="White S."/>
            <person name="Chow W."/>
            <person name="Kilian B."/>
            <person name="Quintais L.T."/>
            <person name="Guerra-Assuncao J.A."/>
            <person name="Zhou Y."/>
            <person name="Gu Y."/>
            <person name="Yen J."/>
            <person name="Vogel J.H."/>
            <person name="Eyre T."/>
            <person name="Redmond S."/>
            <person name="Banerjee R."/>
            <person name="Chi J."/>
            <person name="Fu B."/>
            <person name="Langley E."/>
            <person name="Maguire S.F."/>
            <person name="Laird G.K."/>
            <person name="Lloyd D."/>
            <person name="Kenyon E."/>
            <person name="Donaldson S."/>
            <person name="Sehra H."/>
            <person name="Almeida-King J."/>
            <person name="Loveland J."/>
            <person name="Trevanion S."/>
            <person name="Jones M."/>
            <person name="Quail M."/>
            <person name="Willey D."/>
            <person name="Hunt A."/>
            <person name="Burton J."/>
            <person name="Sims S."/>
            <person name="McLay K."/>
            <person name="Plumb B."/>
            <person name="Davis J."/>
            <person name="Clee C."/>
            <person name="Oliver K."/>
            <person name="Clark R."/>
            <person name="Riddle C."/>
            <person name="Elliot D."/>
            <person name="Eliott D."/>
            <person name="Threadgold G."/>
            <person name="Harden G."/>
            <person name="Ware D."/>
            <person name="Begum S."/>
            <person name="Mortimore B."/>
            <person name="Mortimer B."/>
            <person name="Kerry G."/>
            <person name="Heath P."/>
            <person name="Phillimore B."/>
            <person name="Tracey A."/>
            <person name="Corby N."/>
            <person name="Dunn M."/>
            <person name="Johnson C."/>
            <person name="Wood J."/>
            <person name="Clark S."/>
            <person name="Pelan S."/>
            <person name="Griffiths G."/>
            <person name="Smith M."/>
            <person name="Glithero R."/>
            <person name="Howden P."/>
            <person name="Barker N."/>
            <person name="Lloyd C."/>
            <person name="Stevens C."/>
            <person name="Harley J."/>
            <person name="Holt K."/>
            <person name="Panagiotidis G."/>
            <person name="Lovell J."/>
            <person name="Beasley H."/>
            <person name="Henderson C."/>
            <person name="Gordon D."/>
            <person name="Auger K."/>
            <person name="Wright D."/>
            <person name="Collins J."/>
            <person name="Raisen C."/>
            <person name="Dyer L."/>
            <person name="Leung K."/>
            <person name="Robertson L."/>
            <person name="Ambridge K."/>
            <person name="Leongamornlert D."/>
            <person name="McGuire S."/>
            <person name="Gilderthorp R."/>
            <person name="Griffiths C."/>
            <person name="Manthravadi D."/>
            <person name="Nichol S."/>
            <person name="Barker G."/>
            <person name="Whitehead S."/>
            <person name="Kay M."/>
            <person name="Brown J."/>
            <person name="Murnane C."/>
            <person name="Gray E."/>
            <person name="Humphries M."/>
            <person name="Sycamore N."/>
            <person name="Barker D."/>
            <person name="Saunders D."/>
            <person name="Wallis J."/>
            <person name="Babbage A."/>
            <person name="Hammond S."/>
            <person name="Mashreghi-Mohammadi M."/>
            <person name="Barr L."/>
            <person name="Martin S."/>
            <person name="Wray P."/>
            <person name="Ellington A."/>
            <person name="Matthews N."/>
            <person name="Ellwood M."/>
            <person name="Woodmansey R."/>
            <person name="Clark G."/>
            <person name="Cooper J."/>
            <person name="Cooper J."/>
            <person name="Tromans A."/>
            <person name="Grafham D."/>
            <person name="Skuce C."/>
            <person name="Pandian R."/>
            <person name="Andrews R."/>
            <person name="Harrison E."/>
            <person name="Kimberley A."/>
            <person name="Garnett J."/>
            <person name="Fosker N."/>
            <person name="Hall R."/>
            <person name="Garner P."/>
            <person name="Kelly D."/>
            <person name="Bird C."/>
            <person name="Palmer S."/>
            <person name="Gehring I."/>
            <person name="Berger A."/>
            <person name="Dooley C.M."/>
            <person name="Ersan-Urun Z."/>
            <person name="Eser C."/>
            <person name="Geiger H."/>
            <person name="Geisler M."/>
            <person name="Karotki L."/>
            <person name="Kirn A."/>
            <person name="Konantz J."/>
            <person name="Konantz M."/>
            <person name="Oberlander M."/>
            <person name="Rudolph-Geiger S."/>
            <person name="Teucke M."/>
            <person name="Lanz C."/>
            <person name="Raddatz G."/>
            <person name="Osoegawa K."/>
            <person name="Zhu B."/>
            <person name="Rapp A."/>
            <person name="Widaa S."/>
            <person name="Langford C."/>
            <person name="Yang F."/>
            <person name="Schuster S.C."/>
            <person name="Carter N.P."/>
            <person name="Harrow J."/>
            <person name="Ning Z."/>
            <person name="Herrero J."/>
            <person name="Searle S.M."/>
            <person name="Enright A."/>
            <person name="Geisler R."/>
            <person name="Plasterk R.H."/>
            <person name="Lee C."/>
            <person name="Westerfield M."/>
            <person name="de Jong P.J."/>
            <person name="Zon L.I."/>
            <person name="Postlethwait J.H."/>
            <person name="Nusslein-Volhard C."/>
            <person name="Hubbard T.J."/>
            <person name="Roest Crollius H."/>
            <person name="Rogers J."/>
            <person name="Stemple D.L."/>
        </authorList>
    </citation>
    <scope>NUCLEOTIDE SEQUENCE [LARGE SCALE GENOMIC DNA]</scope>
    <source>
        <strain evidence="6">Tuebingen</strain>
    </source>
</reference>
<keyword evidence="3" id="KW-0472">Membrane</keyword>
<evidence type="ECO:0000259" key="5">
    <source>
        <dbReference type="PROSITE" id="PS50050"/>
    </source>
</evidence>
<feature type="disulfide bond" evidence="1">
    <location>
        <begin position="44"/>
        <end position="57"/>
    </location>
</feature>
<dbReference type="InterPro" id="IPR053075">
    <property type="entry name" value="TNFRSF11A"/>
</dbReference>
<dbReference type="OrthoDB" id="9889060at2759"/>
<name>E7F027_DANRE</name>
<dbReference type="EMBL" id="CT573348">
    <property type="status" value="NOT_ANNOTATED_CDS"/>
    <property type="molecule type" value="Genomic_DNA"/>
</dbReference>
<dbReference type="OMA" id="CQRNTIC"/>
<keyword evidence="1" id="KW-1015">Disulfide bond</keyword>
<dbReference type="GO" id="GO:0033209">
    <property type="term" value="P:tumor necrosis factor-mediated signaling pathway"/>
    <property type="evidence" value="ECO:0000318"/>
    <property type="project" value="GO_Central"/>
</dbReference>
<keyword evidence="8" id="KW-0675">Receptor</keyword>
<feature type="compositionally biased region" description="Polar residues" evidence="2">
    <location>
        <begin position="565"/>
        <end position="574"/>
    </location>
</feature>
<keyword evidence="7" id="KW-1185">Reference proteome</keyword>
<dbReference type="PANTHER" id="PTHR47134">
    <property type="entry name" value="TUMOR NECROSIS FACTOR RECEPTOR SUPERFAMILY MEMBER 11A"/>
    <property type="match status" value="1"/>
</dbReference>
<feature type="chain" id="PRO_5044730115" evidence="4">
    <location>
        <begin position="30"/>
        <end position="574"/>
    </location>
</feature>
<dbReference type="GO" id="GO:0005031">
    <property type="term" value="F:tumor necrosis factor receptor activity"/>
    <property type="evidence" value="ECO:0000318"/>
    <property type="project" value="GO_Central"/>
</dbReference>
<accession>E7F027</accession>
<dbReference type="AlphaFoldDB" id="E7F027"/>
<dbReference type="RefSeq" id="XP_005162686.1">
    <property type="nucleotide sequence ID" value="XM_005162629.5"/>
</dbReference>
<feature type="transmembrane region" description="Helical" evidence="3">
    <location>
        <begin position="199"/>
        <end position="221"/>
    </location>
</feature>
<reference evidence="6" key="1">
    <citation type="submission" date="2011-04" db="UniProtKB">
        <authorList>
            <consortium name="Ensembl"/>
        </authorList>
    </citation>
    <scope>IDENTIFICATION</scope>
    <source>
        <strain evidence="6">Tuebingen</strain>
    </source>
</reference>
<feature type="compositionally biased region" description="Low complexity" evidence="2">
    <location>
        <begin position="305"/>
        <end position="318"/>
    </location>
</feature>
<accession>A0A8M2B9J4</accession>
<evidence type="ECO:0000256" key="2">
    <source>
        <dbReference type="SAM" id="MobiDB-lite"/>
    </source>
</evidence>
<proteinExistence type="predicted"/>
<dbReference type="Bgee" id="ENSDARG00000087804">
    <property type="expression patterns" value="Expressed in pharyngeal gill and 19 other cell types or tissues"/>
</dbReference>
<dbReference type="Proteomes" id="UP000000437">
    <property type="component" value="Chromosome 24"/>
</dbReference>
<evidence type="ECO:0000313" key="6">
    <source>
        <dbReference type="Ensembl" id="ENSDARP00000107161"/>
    </source>
</evidence>
<dbReference type="SUPFAM" id="SSF57586">
    <property type="entry name" value="TNF receptor-like"/>
    <property type="match status" value="2"/>
</dbReference>
<dbReference type="STRING" id="7955.ENSDARP00000107161"/>
<evidence type="ECO:0000256" key="3">
    <source>
        <dbReference type="SAM" id="Phobius"/>
    </source>
</evidence>
<feature type="region of interest" description="Disordered" evidence="2">
    <location>
        <begin position="515"/>
        <end position="574"/>
    </location>
</feature>
<dbReference type="PROSITE" id="PS00652">
    <property type="entry name" value="TNFR_NGFR_1"/>
    <property type="match status" value="1"/>
</dbReference>
<reference evidence="8" key="3">
    <citation type="submission" date="2025-04" db="UniProtKB">
        <authorList>
            <consortium name="RefSeq"/>
        </authorList>
    </citation>
    <scope>IDENTIFICATION</scope>
    <source>
        <strain evidence="8">Tuebingen</strain>
    </source>
</reference>
<feature type="disulfide bond" evidence="1">
    <location>
        <begin position="47"/>
        <end position="65"/>
    </location>
</feature>
<dbReference type="SMART" id="SM00208">
    <property type="entry name" value="TNFR"/>
    <property type="match status" value="2"/>
</dbReference>
<dbReference type="CTD" id="8792"/>
<dbReference type="HOGENOM" id="CLU_539228_0_0_1"/>
<gene>
    <name evidence="6 8 9" type="primary">tnfrsf11a</name>
</gene>
<feature type="region of interest" description="Disordered" evidence="2">
    <location>
        <begin position="297"/>
        <end position="318"/>
    </location>
</feature>
<evidence type="ECO:0000256" key="1">
    <source>
        <dbReference type="PROSITE-ProRule" id="PRU00206"/>
    </source>
</evidence>
<dbReference type="EMBL" id="BX927064">
    <property type="status" value="NOT_ANNOTATED_CDS"/>
    <property type="molecule type" value="Genomic_DNA"/>
</dbReference>
<feature type="compositionally biased region" description="Polar residues" evidence="2">
    <location>
        <begin position="534"/>
        <end position="547"/>
    </location>
</feature>
<dbReference type="GO" id="GO:0072674">
    <property type="term" value="P:multinuclear osteoclast differentiation"/>
    <property type="evidence" value="ECO:0000318"/>
    <property type="project" value="GO_Central"/>
</dbReference>
<feature type="signal peptide" evidence="4">
    <location>
        <begin position="1"/>
        <end position="29"/>
    </location>
</feature>
<evidence type="ECO:0000313" key="9">
    <source>
        <dbReference type="ZFIN" id="ZDB-GENE-120910-2"/>
    </source>
</evidence>
<dbReference type="PaxDb" id="7955-ENSDARP00000107161"/>
<dbReference type="GO" id="GO:0001503">
    <property type="term" value="P:ossification"/>
    <property type="evidence" value="ECO:0000318"/>
    <property type="project" value="GO_Central"/>
</dbReference>
<dbReference type="Gene3D" id="2.10.50.10">
    <property type="entry name" value="Tumor Necrosis Factor Receptor, subunit A, domain 2"/>
    <property type="match status" value="2"/>
</dbReference>
<dbReference type="GO" id="GO:0045780">
    <property type="term" value="P:positive regulation of bone resorption"/>
    <property type="evidence" value="ECO:0000318"/>
    <property type="project" value="GO_Central"/>
</dbReference>
<feature type="domain" description="TNFR-Cys" evidence="5">
    <location>
        <begin position="31"/>
        <end position="65"/>
    </location>
</feature>
<comment type="caution">
    <text evidence="1">Lacks conserved residue(s) required for the propagation of feature annotation.</text>
</comment>
<keyword evidence="3" id="KW-0812">Transmembrane</keyword>
<sequence length="574" mass="62672">MRVIFSASWIFQGWITYFVLALCTQTGQAISCQQNEYVYNGRCCEKCKAGTHVLEHCNGRSKTRCFDCGFDQYQPDWNNKMYCISQKYCDEGKGFNRTRPQNPTAPEPCRCKQGFHCSLINCEYCEAIEECPPGKGVVMGVNGRASCVSCPAGTFSDSLSKESCKKWTDCKAIGKTEKQLGSTTTDAVCGLHSSGMTPWVVVAILSVIIVVSLVVLCLFCCKDKLNFLSVNLRTCVQNLKGTRNQQETLTNSYHCSHSPQTLPLICQELTPPEFLINCPSTHITISDELLPYTNQDQDQDCAETSSGGSSEDSGCGPSSPLSGSSCSCAPKEPVEVGENEDCSQLVATGLATCCSCRTGDETAEHEQVIILKEPLLCDGLPACDYVHLHRSQELYLDFSSPAGKDAMSEMRDDRGLVEGSYRQNEPRCCSIDSTTIPSLLSVSDNDQGLSLIHSDEHKLSELDTDEDYQNQCSDSALTSGQVTGNNNTTFISSGQVMNFSGEVIVVYVSQTSLGSSGGTDEPFSCPVQEESNEDSLQNQPKSNSSTAPPAKTRNARLEKQLPVQEMTSDLSWQK</sequence>